<dbReference type="Proteomes" id="UP000268093">
    <property type="component" value="Unassembled WGS sequence"/>
</dbReference>
<keyword evidence="3" id="KW-1185">Reference proteome</keyword>
<sequence length="384" mass="42174">MVMKSHLILLLLVGCMLSLVLDGAIAEKVLKPKPKPKHKLTTIMGNAAWMYPNSQEDIPILVKQVQKFNTGAGAEHKLKTIFVYGGALPFDGKILYTSARIAFANITSSHFLEFVPDALLHASIQAFQKAKIPGLTIHVNLDANLNQDGSPILKMSNRKLDALVNKVAAYICKDPLIAGIHLDLEPFGEPFTKQLTHIFATMSSNLRNKHTGCRNRVHPKGRVMSVYVENASVAVFKALGPNGVLVWPGYDCTVKPTSVEAYSRAFRKNMMRKLLNVLKHVPNGRFMVAVPAAATQTEFAYTVVQGHSKSFRSSGKHQFAKKGASYITSAVQNVHKLARNHPGYNGMVLWKLAAYYTIGANDERLGPGGAFDVAGEEAWLQENL</sequence>
<evidence type="ECO:0008006" key="4">
    <source>
        <dbReference type="Google" id="ProtNLM"/>
    </source>
</evidence>
<dbReference type="AlphaFoldDB" id="A0A433D1C7"/>
<accession>A0A433D1C7</accession>
<gene>
    <name evidence="2" type="ORF">BC936DRAFT_149186</name>
</gene>
<protein>
    <recommendedName>
        <fullName evidence="4">Glycoside hydrolase superfamily</fullName>
    </recommendedName>
</protein>
<organism evidence="2 3">
    <name type="scientific">Jimgerdemannia flammicorona</name>
    <dbReference type="NCBI Taxonomy" id="994334"/>
    <lineage>
        <taxon>Eukaryota</taxon>
        <taxon>Fungi</taxon>
        <taxon>Fungi incertae sedis</taxon>
        <taxon>Mucoromycota</taxon>
        <taxon>Mucoromycotina</taxon>
        <taxon>Endogonomycetes</taxon>
        <taxon>Endogonales</taxon>
        <taxon>Endogonaceae</taxon>
        <taxon>Jimgerdemannia</taxon>
    </lineage>
</organism>
<evidence type="ECO:0000313" key="3">
    <source>
        <dbReference type="Proteomes" id="UP000268093"/>
    </source>
</evidence>
<dbReference type="PROSITE" id="PS51257">
    <property type="entry name" value="PROKAR_LIPOPROTEIN"/>
    <property type="match status" value="1"/>
</dbReference>
<comment type="caution">
    <text evidence="2">The sequence shown here is derived from an EMBL/GenBank/DDBJ whole genome shotgun (WGS) entry which is preliminary data.</text>
</comment>
<keyword evidence="1" id="KW-0732">Signal</keyword>
<reference evidence="2 3" key="1">
    <citation type="journal article" date="2018" name="New Phytol.">
        <title>Phylogenomics of Endogonaceae and evolution of mycorrhizas within Mucoromycota.</title>
        <authorList>
            <person name="Chang Y."/>
            <person name="Desiro A."/>
            <person name="Na H."/>
            <person name="Sandor L."/>
            <person name="Lipzen A."/>
            <person name="Clum A."/>
            <person name="Barry K."/>
            <person name="Grigoriev I.V."/>
            <person name="Martin F.M."/>
            <person name="Stajich J.E."/>
            <person name="Smith M.E."/>
            <person name="Bonito G."/>
            <person name="Spatafora J.W."/>
        </authorList>
    </citation>
    <scope>NUCLEOTIDE SEQUENCE [LARGE SCALE GENOMIC DNA]</scope>
    <source>
        <strain evidence="2 3">GMNB39</strain>
    </source>
</reference>
<dbReference type="EMBL" id="RBNI01008567">
    <property type="protein sequence ID" value="RUP44640.1"/>
    <property type="molecule type" value="Genomic_DNA"/>
</dbReference>
<evidence type="ECO:0000313" key="2">
    <source>
        <dbReference type="EMBL" id="RUP44640.1"/>
    </source>
</evidence>
<evidence type="ECO:0000256" key="1">
    <source>
        <dbReference type="SAM" id="SignalP"/>
    </source>
</evidence>
<dbReference type="OrthoDB" id="528393at2759"/>
<proteinExistence type="predicted"/>
<feature type="signal peptide" evidence="1">
    <location>
        <begin position="1"/>
        <end position="26"/>
    </location>
</feature>
<name>A0A433D1C7_9FUNG</name>
<feature type="chain" id="PRO_5019368334" description="Glycoside hydrolase superfamily" evidence="1">
    <location>
        <begin position="27"/>
        <end position="384"/>
    </location>
</feature>